<dbReference type="GO" id="GO:0005886">
    <property type="term" value="C:plasma membrane"/>
    <property type="evidence" value="ECO:0007669"/>
    <property type="project" value="UniProtKB-SubCell"/>
</dbReference>
<keyword evidence="8" id="KW-1185">Reference proteome</keyword>
<dbReference type="GO" id="GO:0033228">
    <property type="term" value="P:cysteine export across plasma membrane"/>
    <property type="evidence" value="ECO:0007669"/>
    <property type="project" value="TreeGrafter"/>
</dbReference>
<reference evidence="7 8" key="1">
    <citation type="submission" date="2017-02" db="EMBL/GenBank/DDBJ databases">
        <title>Ketogulonicigenium robustum SPU B003 Genome sequencing and assembly.</title>
        <authorList>
            <person name="Li Y."/>
            <person name="Liu L."/>
            <person name="Wang C."/>
            <person name="Zhang M."/>
            <person name="Zhang T."/>
            <person name="Zhang Y."/>
        </authorList>
    </citation>
    <scope>NUCLEOTIDE SEQUENCE [LARGE SCALE GENOMIC DNA]</scope>
    <source>
        <strain evidence="7 8">SPU_B003</strain>
    </source>
</reference>
<dbReference type="OrthoDB" id="9812084at2"/>
<protein>
    <submittedName>
        <fullName evidence="7">Transporter LysE family protein</fullName>
    </submittedName>
</protein>
<sequence>MTIATFLAVLVFGLISSITPGPNNLMVMTSGANFGLHRSWPHIWGIALGFGVMIFILGLALAGLSMLLPTMRVLLKVVAVVYLLYLAWKIATAAPIDGATSTAQPLSFLQAAAFQWVNPKAWASAVTAVAAYSPSGSFLGAVLIAVAFIITGLPSVTLWCVMGQELRRLLDTPARLRAFNITMAILLLLTLIPIVMV</sequence>
<evidence type="ECO:0000256" key="2">
    <source>
        <dbReference type="ARBA" id="ARBA00022475"/>
    </source>
</evidence>
<name>A0A1W6P0K4_9RHOB</name>
<dbReference type="Pfam" id="PF01810">
    <property type="entry name" value="LysE"/>
    <property type="match status" value="1"/>
</dbReference>
<feature type="transmembrane region" description="Helical" evidence="6">
    <location>
        <begin position="41"/>
        <end position="61"/>
    </location>
</feature>
<dbReference type="STRING" id="92947.BVG79_01587"/>
<feature type="transmembrane region" description="Helical" evidence="6">
    <location>
        <begin position="174"/>
        <end position="196"/>
    </location>
</feature>
<evidence type="ECO:0000313" key="7">
    <source>
        <dbReference type="EMBL" id="ARO14931.1"/>
    </source>
</evidence>
<proteinExistence type="predicted"/>
<comment type="subcellular location">
    <subcellularLocation>
        <location evidence="1">Cell membrane</location>
        <topology evidence="1">Multi-pass membrane protein</topology>
    </subcellularLocation>
</comment>
<keyword evidence="2" id="KW-1003">Cell membrane</keyword>
<dbReference type="RefSeq" id="WP_085786397.1">
    <property type="nucleotide sequence ID" value="NZ_CP019937.1"/>
</dbReference>
<evidence type="ECO:0000256" key="6">
    <source>
        <dbReference type="SAM" id="Phobius"/>
    </source>
</evidence>
<dbReference type="PANTHER" id="PTHR30086">
    <property type="entry name" value="ARGININE EXPORTER PROTEIN ARGO"/>
    <property type="match status" value="1"/>
</dbReference>
<dbReference type="AlphaFoldDB" id="A0A1W6P0K4"/>
<evidence type="ECO:0000256" key="3">
    <source>
        <dbReference type="ARBA" id="ARBA00022692"/>
    </source>
</evidence>
<dbReference type="InterPro" id="IPR001123">
    <property type="entry name" value="LeuE-type"/>
</dbReference>
<evidence type="ECO:0000256" key="4">
    <source>
        <dbReference type="ARBA" id="ARBA00022989"/>
    </source>
</evidence>
<keyword evidence="3 6" id="KW-0812">Transmembrane</keyword>
<evidence type="ECO:0000256" key="1">
    <source>
        <dbReference type="ARBA" id="ARBA00004651"/>
    </source>
</evidence>
<accession>A0A1W6P0K4</accession>
<gene>
    <name evidence="7" type="ORF">BVG79_01587</name>
</gene>
<dbReference type="KEGG" id="kro:BVG79_01587"/>
<dbReference type="GO" id="GO:0015171">
    <property type="term" value="F:amino acid transmembrane transporter activity"/>
    <property type="evidence" value="ECO:0007669"/>
    <property type="project" value="TreeGrafter"/>
</dbReference>
<feature type="transmembrane region" description="Helical" evidence="6">
    <location>
        <begin position="138"/>
        <end position="162"/>
    </location>
</feature>
<evidence type="ECO:0000313" key="8">
    <source>
        <dbReference type="Proteomes" id="UP000242447"/>
    </source>
</evidence>
<keyword evidence="4 6" id="KW-1133">Transmembrane helix</keyword>
<dbReference type="PANTHER" id="PTHR30086:SF20">
    <property type="entry name" value="ARGININE EXPORTER PROTEIN ARGO-RELATED"/>
    <property type="match status" value="1"/>
</dbReference>
<keyword evidence="5 6" id="KW-0472">Membrane</keyword>
<evidence type="ECO:0000256" key="5">
    <source>
        <dbReference type="ARBA" id="ARBA00023136"/>
    </source>
</evidence>
<feature type="transmembrane region" description="Helical" evidence="6">
    <location>
        <begin position="73"/>
        <end position="91"/>
    </location>
</feature>
<dbReference type="EMBL" id="CP019937">
    <property type="protein sequence ID" value="ARO14931.1"/>
    <property type="molecule type" value="Genomic_DNA"/>
</dbReference>
<organism evidence="7 8">
    <name type="scientific">Ketogulonicigenium robustum</name>
    <dbReference type="NCBI Taxonomy" id="92947"/>
    <lineage>
        <taxon>Bacteria</taxon>
        <taxon>Pseudomonadati</taxon>
        <taxon>Pseudomonadota</taxon>
        <taxon>Alphaproteobacteria</taxon>
        <taxon>Rhodobacterales</taxon>
        <taxon>Roseobacteraceae</taxon>
        <taxon>Ketogulonicigenium</taxon>
    </lineage>
</organism>
<dbReference type="Proteomes" id="UP000242447">
    <property type="component" value="Chromosome"/>
</dbReference>